<dbReference type="PANTHER" id="PTHR24248">
    <property type="entry name" value="ADRENERGIC RECEPTOR-RELATED G-PROTEIN COUPLED RECEPTOR"/>
    <property type="match status" value="1"/>
</dbReference>
<dbReference type="InterPro" id="IPR017452">
    <property type="entry name" value="GPCR_Rhodpsn_7TM"/>
</dbReference>
<feature type="transmembrane region" description="Helical" evidence="12">
    <location>
        <begin position="610"/>
        <end position="629"/>
    </location>
</feature>
<dbReference type="PROSITE" id="PS00237">
    <property type="entry name" value="G_PROTEIN_RECEP_F1_1"/>
    <property type="match status" value="1"/>
</dbReference>
<dbReference type="PANTHER" id="PTHR24248:SF125">
    <property type="entry name" value="DOPAMINE D2-LIKE RECEPTOR"/>
    <property type="match status" value="1"/>
</dbReference>
<feature type="region of interest" description="Disordered" evidence="11">
    <location>
        <begin position="226"/>
        <end position="295"/>
    </location>
</feature>
<dbReference type="PRINTS" id="PR00237">
    <property type="entry name" value="GPCRRHODOPSN"/>
</dbReference>
<accession>A0ABY7G4D2</accession>
<evidence type="ECO:0000259" key="13">
    <source>
        <dbReference type="PROSITE" id="PS50262"/>
    </source>
</evidence>
<evidence type="ECO:0000256" key="10">
    <source>
        <dbReference type="RuleBase" id="RU000688"/>
    </source>
</evidence>
<evidence type="ECO:0000256" key="9">
    <source>
        <dbReference type="ARBA" id="ARBA00023224"/>
    </source>
</evidence>
<dbReference type="SUPFAM" id="SSF81321">
    <property type="entry name" value="Family A G protein-coupled receptor-like"/>
    <property type="match status" value="2"/>
</dbReference>
<proteinExistence type="inferred from homology"/>
<feature type="transmembrane region" description="Helical" evidence="12">
    <location>
        <begin position="107"/>
        <end position="133"/>
    </location>
</feature>
<evidence type="ECO:0000256" key="12">
    <source>
        <dbReference type="SAM" id="Phobius"/>
    </source>
</evidence>
<evidence type="ECO:0000256" key="3">
    <source>
        <dbReference type="ARBA" id="ARBA00022692"/>
    </source>
</evidence>
<dbReference type="InterPro" id="IPR000276">
    <property type="entry name" value="GPCR_Rhodpsn"/>
</dbReference>
<evidence type="ECO:0000256" key="7">
    <source>
        <dbReference type="ARBA" id="ARBA00023157"/>
    </source>
</evidence>
<evidence type="ECO:0000256" key="8">
    <source>
        <dbReference type="ARBA" id="ARBA00023170"/>
    </source>
</evidence>
<feature type="transmembrane region" description="Helical" evidence="12">
    <location>
        <begin position="571"/>
        <end position="604"/>
    </location>
</feature>
<evidence type="ECO:0000256" key="4">
    <source>
        <dbReference type="ARBA" id="ARBA00022989"/>
    </source>
</evidence>
<evidence type="ECO:0000313" key="15">
    <source>
        <dbReference type="Proteomes" id="UP001164746"/>
    </source>
</evidence>
<keyword evidence="3 10" id="KW-0812">Transmembrane</keyword>
<feature type="domain" description="G-protein coupled receptors family 1 profile" evidence="13">
    <location>
        <begin position="1"/>
        <end position="626"/>
    </location>
</feature>
<keyword evidence="9 10" id="KW-0807">Transducer</keyword>
<evidence type="ECO:0000256" key="1">
    <source>
        <dbReference type="ARBA" id="ARBA00004651"/>
    </source>
</evidence>
<dbReference type="EMBL" id="CP111026">
    <property type="protein sequence ID" value="WAR27891.1"/>
    <property type="molecule type" value="Genomic_DNA"/>
</dbReference>
<organism evidence="14 15">
    <name type="scientific">Mya arenaria</name>
    <name type="common">Soft-shell clam</name>
    <dbReference type="NCBI Taxonomy" id="6604"/>
    <lineage>
        <taxon>Eukaryota</taxon>
        <taxon>Metazoa</taxon>
        <taxon>Spiralia</taxon>
        <taxon>Lophotrochozoa</taxon>
        <taxon>Mollusca</taxon>
        <taxon>Bivalvia</taxon>
        <taxon>Autobranchia</taxon>
        <taxon>Heteroconchia</taxon>
        <taxon>Euheterodonta</taxon>
        <taxon>Imparidentia</taxon>
        <taxon>Neoheterodontei</taxon>
        <taxon>Myida</taxon>
        <taxon>Myoidea</taxon>
        <taxon>Myidae</taxon>
        <taxon>Mya</taxon>
    </lineage>
</organism>
<reference evidence="14" key="1">
    <citation type="submission" date="2022-11" db="EMBL/GenBank/DDBJ databases">
        <title>Centuries of genome instability and evolution in soft-shell clam transmissible cancer (bioRxiv).</title>
        <authorList>
            <person name="Hart S.F.M."/>
            <person name="Yonemitsu M.A."/>
            <person name="Giersch R.M."/>
            <person name="Beal B.F."/>
            <person name="Arriagada G."/>
            <person name="Davis B.W."/>
            <person name="Ostrander E.A."/>
            <person name="Goff S.P."/>
            <person name="Metzger M.J."/>
        </authorList>
    </citation>
    <scope>NUCLEOTIDE SEQUENCE</scope>
    <source>
        <strain evidence="14">MELC-2E11</strain>
        <tissue evidence="14">Siphon/mantle</tissue>
    </source>
</reference>
<feature type="transmembrane region" description="Helical" evidence="12">
    <location>
        <begin position="20"/>
        <end position="42"/>
    </location>
</feature>
<keyword evidence="8 10" id="KW-0675">Receptor</keyword>
<evidence type="ECO:0000313" key="14">
    <source>
        <dbReference type="EMBL" id="WAR27891.1"/>
    </source>
</evidence>
<keyword evidence="7" id="KW-1015">Disulfide bond</keyword>
<keyword evidence="4 12" id="KW-1133">Transmembrane helix</keyword>
<feature type="compositionally biased region" description="Basic and acidic residues" evidence="11">
    <location>
        <begin position="230"/>
        <end position="242"/>
    </location>
</feature>
<dbReference type="PROSITE" id="PS50262">
    <property type="entry name" value="G_PROTEIN_RECEP_F1_2"/>
    <property type="match status" value="1"/>
</dbReference>
<gene>
    <name evidence="14" type="ORF">MAR_013595</name>
</gene>
<keyword evidence="5 10" id="KW-0297">G-protein coupled receptor</keyword>
<name>A0ABY7G4D2_MYAAR</name>
<sequence length="694" mass="78515">MLIMTNDNRGYFPLGAEYCTFWATMDVLMCTASIWHMCTMSMDRFFTLKYPMQYGRNKTKSMVAVKIIFVWIVSITISSPVFIYGIVDQNAVFHNRLCVIAIKEFVIYGSIFAFYVPLCIMILTYMLTIRILWQNQNMMKTMDSKNFRMRRKSAYKENKVCNVTTMLSPPSSESRRESHTDVSSLARTPNAEHALNCVESDFKILELKNVLDEAYASSLCAKIPTMSPDHQVENDQNSHHSSSENIPDLNEDSSNNLTEPCTECTTNRTLNVPTAVNIQSPSSDDDDEYSTLLPSSTEKLSRSFSSRFRSRANTDVSNISYLNTHSSLKIPKTTEKSNLQASVSCANFTNKGTGSDVFDSLGLHQNGLNRDYKSVEWCHHFQEIQAEMDQCLRESRRERKHNVSTLKSSPPLQPLLKDLSNQASTETQDSGIVSCSKKDQLCLGSHEIVDVSESGDSLDDLDTSSENASELLSIKLYPKSVYMYKLDVKNIGSGKKSQDENSVLSHTAAFKRRCYMNDSSCESDKSSEISKNVVRKKSSIKHFIYKCKKKNGFRHFISSKTTSNEKKASKVLGIIFGVFVILWSPFFIANILSVTCVSCMVYLTNELMSAFLWMGYVASLANPIIYTMFNTAFRRAFIKILSCHLCIRGRNPFPRHSYPSQLASVVTNRRQTLTVLLNGNNRSDTHDKNLSNGR</sequence>
<dbReference type="Pfam" id="PF00001">
    <property type="entry name" value="7tm_1"/>
    <property type="match status" value="2"/>
</dbReference>
<keyword evidence="15" id="KW-1185">Reference proteome</keyword>
<keyword evidence="2" id="KW-1003">Cell membrane</keyword>
<evidence type="ECO:0000256" key="11">
    <source>
        <dbReference type="SAM" id="MobiDB-lite"/>
    </source>
</evidence>
<evidence type="ECO:0000256" key="2">
    <source>
        <dbReference type="ARBA" id="ARBA00022475"/>
    </source>
</evidence>
<comment type="subcellular location">
    <subcellularLocation>
        <location evidence="1">Cell membrane</location>
        <topology evidence="1">Multi-pass membrane protein</topology>
    </subcellularLocation>
</comment>
<dbReference type="Proteomes" id="UP001164746">
    <property type="component" value="Chromosome 15"/>
</dbReference>
<evidence type="ECO:0000256" key="6">
    <source>
        <dbReference type="ARBA" id="ARBA00023136"/>
    </source>
</evidence>
<feature type="compositionally biased region" description="Polar residues" evidence="11">
    <location>
        <begin position="252"/>
        <end position="282"/>
    </location>
</feature>
<keyword evidence="6 12" id="KW-0472">Membrane</keyword>
<protein>
    <submittedName>
        <fullName evidence="14">5HT2A-like protein</fullName>
    </submittedName>
</protein>
<evidence type="ECO:0000256" key="5">
    <source>
        <dbReference type="ARBA" id="ARBA00023040"/>
    </source>
</evidence>
<feature type="transmembrane region" description="Helical" evidence="12">
    <location>
        <begin position="63"/>
        <end position="87"/>
    </location>
</feature>
<dbReference type="Gene3D" id="1.20.1070.10">
    <property type="entry name" value="Rhodopsin 7-helix transmembrane proteins"/>
    <property type="match status" value="2"/>
</dbReference>
<feature type="region of interest" description="Disordered" evidence="11">
    <location>
        <begin position="166"/>
        <end position="186"/>
    </location>
</feature>
<comment type="similarity">
    <text evidence="10">Belongs to the G-protein coupled receptor 1 family.</text>
</comment>